<accession>H5TS36</accession>
<comment type="caution">
    <text evidence="2">The sequence shown here is derived from an EMBL/GenBank/DDBJ whole genome shotgun (WGS) entry which is preliminary data.</text>
</comment>
<dbReference type="STRING" id="1108044.GOOTI_206_00270"/>
<evidence type="ECO:0000256" key="1">
    <source>
        <dbReference type="SAM" id="SignalP"/>
    </source>
</evidence>
<evidence type="ECO:0000313" key="3">
    <source>
        <dbReference type="Proteomes" id="UP000005038"/>
    </source>
</evidence>
<protein>
    <recommendedName>
        <fullName evidence="4">Transglycosylase SLT domain-containing protein</fullName>
    </recommendedName>
</protein>
<dbReference type="EMBL" id="BAFB01000206">
    <property type="protein sequence ID" value="GAB36294.1"/>
    <property type="molecule type" value="Genomic_DNA"/>
</dbReference>
<evidence type="ECO:0008006" key="4">
    <source>
        <dbReference type="Google" id="ProtNLM"/>
    </source>
</evidence>
<feature type="chain" id="PRO_5038761318" description="Transglycosylase SLT domain-containing protein" evidence="1">
    <location>
        <begin position="21"/>
        <end position="177"/>
    </location>
</feature>
<organism evidence="2 3">
    <name type="scientific">Gordonia otitidis (strain DSM 44809 / CCUG 52243 / JCM 12355 / NBRC 100426 / IFM 10032)</name>
    <dbReference type="NCBI Taxonomy" id="1108044"/>
    <lineage>
        <taxon>Bacteria</taxon>
        <taxon>Bacillati</taxon>
        <taxon>Actinomycetota</taxon>
        <taxon>Actinomycetes</taxon>
        <taxon>Mycobacteriales</taxon>
        <taxon>Gordoniaceae</taxon>
        <taxon>Gordonia</taxon>
    </lineage>
</organism>
<keyword evidence="1" id="KW-0732">Signal</keyword>
<feature type="signal peptide" evidence="1">
    <location>
        <begin position="1"/>
        <end position="20"/>
    </location>
</feature>
<dbReference type="Proteomes" id="UP000005038">
    <property type="component" value="Unassembled WGS sequence"/>
</dbReference>
<keyword evidence="3" id="KW-1185">Reference proteome</keyword>
<sequence length="177" mass="18099">MSRRLDTTIIAALAALAASAAVVVGCSTQQPSSKAWQSAPDTYKTAISDAVALHGCDSVDRDLVAAQTKTESDFGEGGDLSPAGAVGPAQLPSSVWNKVAPTVNAHDPRDPGDAMAVLVAHDCDIASTLNAAHVTVNPELIAAAYNSGTDAVITNPTDLPPATREYAQQVVTLSHTP</sequence>
<reference evidence="2" key="1">
    <citation type="submission" date="2012-02" db="EMBL/GenBank/DDBJ databases">
        <title>Whole genome shotgun sequence of Gordonia otitidis NBRC 100426.</title>
        <authorList>
            <person name="Yoshida I."/>
            <person name="Hosoyama A."/>
            <person name="Tsuchikane K."/>
            <person name="Katsumata H."/>
            <person name="Yamazaki S."/>
            <person name="Fujita N."/>
        </authorList>
    </citation>
    <scope>NUCLEOTIDE SEQUENCE [LARGE SCALE GENOMIC DNA]</scope>
    <source>
        <strain evidence="2">NBRC 100426</strain>
    </source>
</reference>
<gene>
    <name evidence="2" type="ORF">GOOTI_206_00270</name>
</gene>
<dbReference type="Gene3D" id="1.10.530.10">
    <property type="match status" value="1"/>
</dbReference>
<dbReference type="AlphaFoldDB" id="H5TS36"/>
<dbReference type="RefSeq" id="WP_007240476.1">
    <property type="nucleotide sequence ID" value="NZ_BAFB01000206.1"/>
</dbReference>
<name>H5TS36_GORO1</name>
<proteinExistence type="predicted"/>
<dbReference type="SUPFAM" id="SSF53955">
    <property type="entry name" value="Lysozyme-like"/>
    <property type="match status" value="1"/>
</dbReference>
<evidence type="ECO:0000313" key="2">
    <source>
        <dbReference type="EMBL" id="GAB36294.1"/>
    </source>
</evidence>
<dbReference type="PROSITE" id="PS51257">
    <property type="entry name" value="PROKAR_LIPOPROTEIN"/>
    <property type="match status" value="1"/>
</dbReference>
<dbReference type="InterPro" id="IPR023346">
    <property type="entry name" value="Lysozyme-like_dom_sf"/>
</dbReference>